<protein>
    <submittedName>
        <fullName evidence="2">Uncharacterized protein</fullName>
    </submittedName>
</protein>
<evidence type="ECO:0000256" key="1">
    <source>
        <dbReference type="SAM" id="Phobius"/>
    </source>
</evidence>
<keyword evidence="1" id="KW-0472">Membrane</keyword>
<keyword evidence="1" id="KW-1133">Transmembrane helix</keyword>
<proteinExistence type="predicted"/>
<keyword evidence="3" id="KW-1185">Reference proteome</keyword>
<comment type="caution">
    <text evidence="2">The sequence shown here is derived from an EMBL/GenBank/DDBJ whole genome shotgun (WGS) entry which is preliminary data.</text>
</comment>
<organism evidence="2 3">
    <name type="scientific">Lapidilactobacillus gannanensis</name>
    <dbReference type="NCBI Taxonomy" id="2486002"/>
    <lineage>
        <taxon>Bacteria</taxon>
        <taxon>Bacillati</taxon>
        <taxon>Bacillota</taxon>
        <taxon>Bacilli</taxon>
        <taxon>Lactobacillales</taxon>
        <taxon>Lactobacillaceae</taxon>
        <taxon>Lapidilactobacillus</taxon>
    </lineage>
</organism>
<evidence type="ECO:0000313" key="3">
    <source>
        <dbReference type="Proteomes" id="UP001597191"/>
    </source>
</evidence>
<reference evidence="3" key="1">
    <citation type="journal article" date="2019" name="Int. J. Syst. Evol. Microbiol.">
        <title>The Global Catalogue of Microorganisms (GCM) 10K type strain sequencing project: providing services to taxonomists for standard genome sequencing and annotation.</title>
        <authorList>
            <consortium name="The Broad Institute Genomics Platform"/>
            <consortium name="The Broad Institute Genome Sequencing Center for Infectious Disease"/>
            <person name="Wu L."/>
            <person name="Ma J."/>
        </authorList>
    </citation>
    <scope>NUCLEOTIDE SEQUENCE [LARGE SCALE GENOMIC DNA]</scope>
    <source>
        <strain evidence="3">CCM 8937</strain>
    </source>
</reference>
<feature type="transmembrane region" description="Helical" evidence="1">
    <location>
        <begin position="29"/>
        <end position="50"/>
    </location>
</feature>
<feature type="transmembrane region" description="Helical" evidence="1">
    <location>
        <begin position="5"/>
        <end position="23"/>
    </location>
</feature>
<accession>A0ABW4BMG4</accession>
<dbReference type="RefSeq" id="WP_125651512.1">
    <property type="nucleotide sequence ID" value="NZ_JBHTOH010000070.1"/>
</dbReference>
<dbReference type="EMBL" id="JBHTOH010000070">
    <property type="protein sequence ID" value="MFD1411404.1"/>
    <property type="molecule type" value="Genomic_DNA"/>
</dbReference>
<keyword evidence="1" id="KW-0812">Transmembrane</keyword>
<name>A0ABW4BMG4_9LACO</name>
<gene>
    <name evidence="2" type="ORF">ACFQ4R_07385</name>
</gene>
<dbReference type="Proteomes" id="UP001597191">
    <property type="component" value="Unassembled WGS sequence"/>
</dbReference>
<evidence type="ECO:0000313" key="2">
    <source>
        <dbReference type="EMBL" id="MFD1411404.1"/>
    </source>
</evidence>
<sequence length="60" mass="6889">MNWQLLKISLALLLVSISLLLLIGEIQNWFLVINTFVIVLFVGLGIIIWVQHVVNKCKEK</sequence>